<dbReference type="AlphaFoldDB" id="A0AAD6KZP9"/>
<dbReference type="PANTHER" id="PTHR34956">
    <property type="entry name" value="OS05G0397300 PROTEIN"/>
    <property type="match status" value="1"/>
</dbReference>
<proteinExistence type="predicted"/>
<accession>A0AAD6KZP9</accession>
<name>A0AAD6KZP9_9ROSI</name>
<evidence type="ECO:0000313" key="2">
    <source>
        <dbReference type="Proteomes" id="UP001162972"/>
    </source>
</evidence>
<dbReference type="PANTHER" id="PTHR34956:SF1">
    <property type="entry name" value="DUF4005 DOMAIN-CONTAINING PROTEIN"/>
    <property type="match status" value="1"/>
</dbReference>
<dbReference type="Proteomes" id="UP001162972">
    <property type="component" value="Chromosome 10"/>
</dbReference>
<sequence length="201" mass="23510">MPLDYLSAFQQFRKGGLFPWTSLDLNLRTCFHRFLYINRAEVFHQNIPSQIFNSDLSMEFHYSNQTRSERQMGADTNLEFEGVEYSDAYYAELGKQILLLTADDDEEVDDTAHYRSGDTQRKQDSNSLAISFPATLQPGSYFNWWERQKTDSVPAWPENSWRSNGNGTGVFIPQIVNSRRYRRGNVRRRSYRPVEYCNADS</sequence>
<organism evidence="1 2">
    <name type="scientific">Salix udensis</name>
    <dbReference type="NCBI Taxonomy" id="889485"/>
    <lineage>
        <taxon>Eukaryota</taxon>
        <taxon>Viridiplantae</taxon>
        <taxon>Streptophyta</taxon>
        <taxon>Embryophyta</taxon>
        <taxon>Tracheophyta</taxon>
        <taxon>Spermatophyta</taxon>
        <taxon>Magnoliopsida</taxon>
        <taxon>eudicotyledons</taxon>
        <taxon>Gunneridae</taxon>
        <taxon>Pentapetalae</taxon>
        <taxon>rosids</taxon>
        <taxon>fabids</taxon>
        <taxon>Malpighiales</taxon>
        <taxon>Salicaceae</taxon>
        <taxon>Saliceae</taxon>
        <taxon>Salix</taxon>
    </lineage>
</organism>
<evidence type="ECO:0000313" key="1">
    <source>
        <dbReference type="EMBL" id="KAJ6431880.1"/>
    </source>
</evidence>
<reference evidence="1 2" key="1">
    <citation type="journal article" date="2023" name="Int. J. Mol. Sci.">
        <title>De Novo Assembly and Annotation of 11 Diverse Shrub Willow (Salix) Genomes Reveals Novel Gene Organization in Sex-Linked Regions.</title>
        <authorList>
            <person name="Hyden B."/>
            <person name="Feng K."/>
            <person name="Yates T.B."/>
            <person name="Jawdy S."/>
            <person name="Cereghino C."/>
            <person name="Smart L.B."/>
            <person name="Muchero W."/>
        </authorList>
    </citation>
    <scope>NUCLEOTIDE SEQUENCE [LARGE SCALE GENOMIC DNA]</scope>
    <source>
        <tissue evidence="1">Shoot tip</tissue>
    </source>
</reference>
<keyword evidence="2" id="KW-1185">Reference proteome</keyword>
<comment type="caution">
    <text evidence="1">The sequence shown here is derived from an EMBL/GenBank/DDBJ whole genome shotgun (WGS) entry which is preliminary data.</text>
</comment>
<gene>
    <name evidence="1" type="ORF">OIU84_019203</name>
</gene>
<protein>
    <submittedName>
        <fullName evidence="1">Uncharacterized protein</fullName>
    </submittedName>
</protein>
<dbReference type="EMBL" id="JAPFFJ010000003">
    <property type="protein sequence ID" value="KAJ6431880.1"/>
    <property type="molecule type" value="Genomic_DNA"/>
</dbReference>